<evidence type="ECO:0000259" key="6">
    <source>
        <dbReference type="SMART" id="SM00827"/>
    </source>
</evidence>
<keyword evidence="2 4" id="KW-0012">Acyltransferase</keyword>
<dbReference type="Pfam" id="PF00698">
    <property type="entry name" value="Acyl_transf_1"/>
    <property type="match status" value="1"/>
</dbReference>
<dbReference type="AlphaFoldDB" id="A0AB39VJ25"/>
<gene>
    <name evidence="7" type="primary">fabD</name>
    <name evidence="7" type="ORF">AB8B22_03815</name>
</gene>
<evidence type="ECO:0000256" key="3">
    <source>
        <dbReference type="ARBA" id="ARBA00048462"/>
    </source>
</evidence>
<dbReference type="GO" id="GO:0004314">
    <property type="term" value="F:[acyl-carrier-protein] S-malonyltransferase activity"/>
    <property type="evidence" value="ECO:0007669"/>
    <property type="project" value="UniProtKB-EC"/>
</dbReference>
<dbReference type="GO" id="GO:0005829">
    <property type="term" value="C:cytosol"/>
    <property type="evidence" value="ECO:0007669"/>
    <property type="project" value="TreeGrafter"/>
</dbReference>
<dbReference type="EC" id="2.3.1.39" evidence="4"/>
<organism evidence="7">
    <name type="scientific">Leptotrichia rugosa</name>
    <dbReference type="NCBI Taxonomy" id="3239302"/>
    <lineage>
        <taxon>Bacteria</taxon>
        <taxon>Fusobacteriati</taxon>
        <taxon>Fusobacteriota</taxon>
        <taxon>Fusobacteriia</taxon>
        <taxon>Fusobacteriales</taxon>
        <taxon>Leptotrichiaceae</taxon>
        <taxon>Leptotrichia</taxon>
    </lineage>
</organism>
<proteinExistence type="inferred from homology"/>
<evidence type="ECO:0000313" key="7">
    <source>
        <dbReference type="EMBL" id="XDU67550.1"/>
    </source>
</evidence>
<reference evidence="7" key="1">
    <citation type="submission" date="2024-07" db="EMBL/GenBank/DDBJ databases">
        <authorList>
            <person name="Li X.-J."/>
            <person name="Wang X."/>
        </authorList>
    </citation>
    <scope>NUCLEOTIDE SEQUENCE</scope>
    <source>
        <strain evidence="7">HSP-334</strain>
    </source>
</reference>
<dbReference type="NCBIfam" id="TIGR00128">
    <property type="entry name" value="fabD"/>
    <property type="match status" value="1"/>
</dbReference>
<dbReference type="InterPro" id="IPR016035">
    <property type="entry name" value="Acyl_Trfase/lysoPLipase"/>
</dbReference>
<dbReference type="InterPro" id="IPR050858">
    <property type="entry name" value="Mal-CoA-ACP_Trans/PKS_FabD"/>
</dbReference>
<feature type="active site" evidence="5">
    <location>
        <position position="91"/>
    </location>
</feature>
<dbReference type="InterPro" id="IPR024925">
    <property type="entry name" value="Malonyl_CoA-ACP_transAc"/>
</dbReference>
<name>A0AB39VJ25_9FUSO</name>
<dbReference type="SUPFAM" id="SSF55048">
    <property type="entry name" value="Probable ACP-binding domain of malonyl-CoA ACP transacylase"/>
    <property type="match status" value="1"/>
</dbReference>
<evidence type="ECO:0000256" key="5">
    <source>
        <dbReference type="PIRSR" id="PIRSR000446-1"/>
    </source>
</evidence>
<sequence length="301" mass="33285">MSKIAFVFPGQGTQYEKMGEVLYNSVSYENKKIIDRVFENNEEVKKVIFEGTKDELKDTKFAQPAIALFSVVLTKLLKEKGINPDFVAGHSLGEYSSLYAAGFLNEVDTLKLISARGKIMSEAKIEGSMAAILGLSSNEVENICNNIDGVIEAVNYNEPKQTVVAGEKDVIEKSLEIFKEKGARRALPLAVSGPFHSSLMKPVAEILKKEFENYSWNDAKTPIVANTTVNILTSSNEIKNELYNQTFGPVKWVDTINKLSENGVTKIYEVGPGKVLAGLIKKINKEIEVVNIENVENIESL</sequence>
<dbReference type="PIRSF" id="PIRSF000446">
    <property type="entry name" value="Mct"/>
    <property type="match status" value="1"/>
</dbReference>
<comment type="similarity">
    <text evidence="4">Belongs to the fabD family.</text>
</comment>
<dbReference type="KEGG" id="lrug:AB8B22_03815"/>
<feature type="active site" evidence="5">
    <location>
        <position position="196"/>
    </location>
</feature>
<dbReference type="GO" id="GO:0006633">
    <property type="term" value="P:fatty acid biosynthetic process"/>
    <property type="evidence" value="ECO:0007669"/>
    <property type="project" value="TreeGrafter"/>
</dbReference>
<feature type="domain" description="Malonyl-CoA:ACP transacylase (MAT)" evidence="6">
    <location>
        <begin position="7"/>
        <end position="292"/>
    </location>
</feature>
<dbReference type="InterPro" id="IPR004410">
    <property type="entry name" value="Malonyl_CoA-ACP_transAc_FabD"/>
</dbReference>
<dbReference type="PANTHER" id="PTHR42681:SF1">
    <property type="entry name" value="MALONYL-COA-ACYL CARRIER PROTEIN TRANSACYLASE, MITOCHONDRIAL"/>
    <property type="match status" value="1"/>
</dbReference>
<dbReference type="Gene3D" id="3.30.70.250">
    <property type="entry name" value="Malonyl-CoA ACP transacylase, ACP-binding"/>
    <property type="match status" value="1"/>
</dbReference>
<dbReference type="EMBL" id="CP165644">
    <property type="protein sequence ID" value="XDU67550.1"/>
    <property type="molecule type" value="Genomic_DNA"/>
</dbReference>
<dbReference type="RefSeq" id="WP_369711721.1">
    <property type="nucleotide sequence ID" value="NZ_CP165644.1"/>
</dbReference>
<evidence type="ECO:0000256" key="4">
    <source>
        <dbReference type="PIRNR" id="PIRNR000446"/>
    </source>
</evidence>
<dbReference type="SMART" id="SM00827">
    <property type="entry name" value="PKS_AT"/>
    <property type="match status" value="1"/>
</dbReference>
<accession>A0AB39VJ25</accession>
<protein>
    <recommendedName>
        <fullName evidence="4">Malonyl CoA-acyl carrier protein transacylase</fullName>
        <ecNumber evidence="4">2.3.1.39</ecNumber>
    </recommendedName>
</protein>
<evidence type="ECO:0000256" key="1">
    <source>
        <dbReference type="ARBA" id="ARBA00022679"/>
    </source>
</evidence>
<keyword evidence="1 4" id="KW-0808">Transferase</keyword>
<dbReference type="PANTHER" id="PTHR42681">
    <property type="entry name" value="MALONYL-COA-ACYL CARRIER PROTEIN TRANSACYLASE, MITOCHONDRIAL"/>
    <property type="match status" value="1"/>
</dbReference>
<evidence type="ECO:0000256" key="2">
    <source>
        <dbReference type="ARBA" id="ARBA00023315"/>
    </source>
</evidence>
<comment type="catalytic activity">
    <reaction evidence="3 4">
        <text>holo-[ACP] + malonyl-CoA = malonyl-[ACP] + CoA</text>
        <dbReference type="Rhea" id="RHEA:41792"/>
        <dbReference type="Rhea" id="RHEA-COMP:9623"/>
        <dbReference type="Rhea" id="RHEA-COMP:9685"/>
        <dbReference type="ChEBI" id="CHEBI:57287"/>
        <dbReference type="ChEBI" id="CHEBI:57384"/>
        <dbReference type="ChEBI" id="CHEBI:64479"/>
        <dbReference type="ChEBI" id="CHEBI:78449"/>
        <dbReference type="EC" id="2.3.1.39"/>
    </reaction>
</comment>
<dbReference type="Gene3D" id="3.40.366.10">
    <property type="entry name" value="Malonyl-Coenzyme A Acyl Carrier Protein, domain 2"/>
    <property type="match status" value="1"/>
</dbReference>
<dbReference type="InterPro" id="IPR016036">
    <property type="entry name" value="Malonyl_transacylase_ACP-bd"/>
</dbReference>
<dbReference type="InterPro" id="IPR001227">
    <property type="entry name" value="Ac_transferase_dom_sf"/>
</dbReference>
<dbReference type="SUPFAM" id="SSF52151">
    <property type="entry name" value="FabD/lysophospholipase-like"/>
    <property type="match status" value="1"/>
</dbReference>
<dbReference type="InterPro" id="IPR014043">
    <property type="entry name" value="Acyl_transferase_dom"/>
</dbReference>
<dbReference type="FunFam" id="3.30.70.250:FF:000001">
    <property type="entry name" value="Malonyl CoA-acyl carrier protein transacylase"/>
    <property type="match status" value="1"/>
</dbReference>